<keyword evidence="3" id="KW-1185">Reference proteome</keyword>
<dbReference type="HOGENOM" id="CLU_1271357_0_0_6"/>
<dbReference type="OrthoDB" id="6178961at2"/>
<dbReference type="STRING" id="1141662.OOA_15462"/>
<gene>
    <name evidence="2" type="ORF">OOA_15462</name>
</gene>
<feature type="transmembrane region" description="Helical" evidence="1">
    <location>
        <begin position="21"/>
        <end position="43"/>
    </location>
</feature>
<keyword evidence="1" id="KW-0472">Membrane</keyword>
<name>K8W5Z3_9GAMM</name>
<dbReference type="PATRIC" id="fig|1141662.3.peg.3133"/>
<evidence type="ECO:0000313" key="2">
    <source>
        <dbReference type="EMBL" id="EKT56023.1"/>
    </source>
</evidence>
<feature type="transmembrane region" description="Helical" evidence="1">
    <location>
        <begin position="108"/>
        <end position="130"/>
    </location>
</feature>
<proteinExistence type="predicted"/>
<keyword evidence="1" id="KW-0812">Transmembrane</keyword>
<keyword evidence="1" id="KW-1133">Transmembrane helix</keyword>
<protein>
    <submittedName>
        <fullName evidence="2">Uncharacterized protein</fullName>
    </submittedName>
</protein>
<dbReference type="AlphaFoldDB" id="K8W5Z3"/>
<sequence length="217" mass="23006">MKIDKYLAQWNSQLTSGTGKTLTLMGTGILSSILQGVAVLVSADFGNKKTLTDDQLEENSRFVAGAAGAVGGFFGVLETGIKDFVQTPNVFNARAFNQLKALEAASKVVGRGLGLFAGIVTVGFDSYHALEEWNKGNISLMAAYGLSAASGAWLTCIIFASTLSPLGLAITLVALAMMLISAVWIAIEGQDNIQKWLARCLWRNVPGDVGVDIIFLN</sequence>
<comment type="caution">
    <text evidence="2">The sequence shown here is derived from an EMBL/GenBank/DDBJ whole genome shotgun (WGS) entry which is preliminary data.</text>
</comment>
<accession>K8W5Z3</accession>
<dbReference type="eggNOG" id="COG2268">
    <property type="taxonomic scope" value="Bacteria"/>
</dbReference>
<dbReference type="Proteomes" id="UP000009336">
    <property type="component" value="Unassembled WGS sequence"/>
</dbReference>
<feature type="transmembrane region" description="Helical" evidence="1">
    <location>
        <begin position="142"/>
        <end position="160"/>
    </location>
</feature>
<dbReference type="EMBL" id="AKKL01000045">
    <property type="protein sequence ID" value="EKT56023.1"/>
    <property type="molecule type" value="Genomic_DNA"/>
</dbReference>
<evidence type="ECO:0000313" key="3">
    <source>
        <dbReference type="Proteomes" id="UP000009336"/>
    </source>
</evidence>
<organism evidence="2 3">
    <name type="scientific">Providencia burhodogranariea DSM 19968</name>
    <dbReference type="NCBI Taxonomy" id="1141662"/>
    <lineage>
        <taxon>Bacteria</taxon>
        <taxon>Pseudomonadati</taxon>
        <taxon>Pseudomonadota</taxon>
        <taxon>Gammaproteobacteria</taxon>
        <taxon>Enterobacterales</taxon>
        <taxon>Morganellaceae</taxon>
        <taxon>Providencia</taxon>
    </lineage>
</organism>
<evidence type="ECO:0000256" key="1">
    <source>
        <dbReference type="SAM" id="Phobius"/>
    </source>
</evidence>
<reference evidence="2 3" key="1">
    <citation type="journal article" date="2012" name="BMC Genomics">
        <title>Comparative genomics of bacteria in the genus Providencia isolated from wild Drosophila melanogaster.</title>
        <authorList>
            <person name="Galac M.R."/>
            <person name="Lazzaro B.P."/>
        </authorList>
    </citation>
    <scope>NUCLEOTIDE SEQUENCE [LARGE SCALE GENOMIC DNA]</scope>
    <source>
        <strain evidence="2 3">DSM 19968</strain>
    </source>
</reference>
<dbReference type="RefSeq" id="WP_008913076.1">
    <property type="nucleotide sequence ID" value="NZ_KB233224.1"/>
</dbReference>
<feature type="transmembrane region" description="Helical" evidence="1">
    <location>
        <begin position="166"/>
        <end position="187"/>
    </location>
</feature>